<evidence type="ECO:0000313" key="2">
    <source>
        <dbReference type="Proteomes" id="UP000828048"/>
    </source>
</evidence>
<keyword evidence="2" id="KW-1185">Reference proteome</keyword>
<dbReference type="EMBL" id="CM037159">
    <property type="protein sequence ID" value="KAH7865008.1"/>
    <property type="molecule type" value="Genomic_DNA"/>
</dbReference>
<protein>
    <submittedName>
        <fullName evidence="1">Uncharacterized protein</fullName>
    </submittedName>
</protein>
<comment type="caution">
    <text evidence="1">The sequence shown here is derived from an EMBL/GenBank/DDBJ whole genome shotgun (WGS) entry which is preliminary data.</text>
</comment>
<organism evidence="1 2">
    <name type="scientific">Vaccinium darrowii</name>
    <dbReference type="NCBI Taxonomy" id="229202"/>
    <lineage>
        <taxon>Eukaryota</taxon>
        <taxon>Viridiplantae</taxon>
        <taxon>Streptophyta</taxon>
        <taxon>Embryophyta</taxon>
        <taxon>Tracheophyta</taxon>
        <taxon>Spermatophyta</taxon>
        <taxon>Magnoliopsida</taxon>
        <taxon>eudicotyledons</taxon>
        <taxon>Gunneridae</taxon>
        <taxon>Pentapetalae</taxon>
        <taxon>asterids</taxon>
        <taxon>Ericales</taxon>
        <taxon>Ericaceae</taxon>
        <taxon>Vaccinioideae</taxon>
        <taxon>Vaccinieae</taxon>
        <taxon>Vaccinium</taxon>
    </lineage>
</organism>
<proteinExistence type="predicted"/>
<gene>
    <name evidence="1" type="ORF">Vadar_001113</name>
</gene>
<dbReference type="Proteomes" id="UP000828048">
    <property type="component" value="Chromosome 9"/>
</dbReference>
<accession>A0ACB7ZGQ2</accession>
<reference evidence="1 2" key="1">
    <citation type="journal article" date="2021" name="Hortic Res">
        <title>High-quality reference genome and annotation aids understanding of berry development for evergreen blueberry (Vaccinium darrowii).</title>
        <authorList>
            <person name="Yu J."/>
            <person name="Hulse-Kemp A.M."/>
            <person name="Babiker E."/>
            <person name="Staton M."/>
        </authorList>
    </citation>
    <scope>NUCLEOTIDE SEQUENCE [LARGE SCALE GENOMIC DNA]</scope>
    <source>
        <strain evidence="2">cv. NJ 8807/NJ 8810</strain>
        <tissue evidence="1">Young leaf</tissue>
    </source>
</reference>
<sequence length="98" mass="11294">MLLAEDPVVCEFMNSVPRSCSVDTCEFTGTYPELENHASLVHPSVRPSDVDPVRQQNWTRLELERDLQDRDAGGRGHLPSLVTLRHMILQYGFVRDRW</sequence>
<evidence type="ECO:0000313" key="1">
    <source>
        <dbReference type="EMBL" id="KAH7865008.1"/>
    </source>
</evidence>
<name>A0ACB7ZGQ2_9ERIC</name>